<reference evidence="2" key="1">
    <citation type="journal article" date="2019" name="Int. J. Syst. Evol. Microbiol.">
        <title>The Global Catalogue of Microorganisms (GCM) 10K type strain sequencing project: providing services to taxonomists for standard genome sequencing and annotation.</title>
        <authorList>
            <consortium name="The Broad Institute Genomics Platform"/>
            <consortium name="The Broad Institute Genome Sequencing Center for Infectious Disease"/>
            <person name="Wu L."/>
            <person name="Ma J."/>
        </authorList>
    </citation>
    <scope>NUCLEOTIDE SEQUENCE [LARGE SCALE GENOMIC DNA]</scope>
    <source>
        <strain evidence="2">TBRC 1276</strain>
    </source>
</reference>
<keyword evidence="2" id="KW-1185">Reference proteome</keyword>
<dbReference type="Proteomes" id="UP001595851">
    <property type="component" value="Unassembled WGS sequence"/>
</dbReference>
<name>A0ABV8GTM4_9ACTN</name>
<accession>A0ABV8GTM4</accession>
<evidence type="ECO:0000313" key="2">
    <source>
        <dbReference type="Proteomes" id="UP001595851"/>
    </source>
</evidence>
<dbReference type="RefSeq" id="WP_379535483.1">
    <property type="nucleotide sequence ID" value="NZ_JBHSBI010000048.1"/>
</dbReference>
<organism evidence="1 2">
    <name type="scientific">Nonomuraea purpurea</name>
    <dbReference type="NCBI Taxonomy" id="1849276"/>
    <lineage>
        <taxon>Bacteria</taxon>
        <taxon>Bacillati</taxon>
        <taxon>Actinomycetota</taxon>
        <taxon>Actinomycetes</taxon>
        <taxon>Streptosporangiales</taxon>
        <taxon>Streptosporangiaceae</taxon>
        <taxon>Nonomuraea</taxon>
    </lineage>
</organism>
<sequence length="55" mass="6209">MAVATARAILFTLKVRGIPIPDETYARILECGNLFILRPRLEKAFTVNSAEELFE</sequence>
<protein>
    <submittedName>
        <fullName evidence="1">Uncharacterized protein</fullName>
    </submittedName>
</protein>
<evidence type="ECO:0000313" key="1">
    <source>
        <dbReference type="EMBL" id="MFC4015672.1"/>
    </source>
</evidence>
<comment type="caution">
    <text evidence="1">The sequence shown here is derived from an EMBL/GenBank/DDBJ whole genome shotgun (WGS) entry which is preliminary data.</text>
</comment>
<proteinExistence type="predicted"/>
<gene>
    <name evidence="1" type="ORF">ACFOY2_51270</name>
</gene>
<dbReference type="EMBL" id="JBHSBI010000048">
    <property type="protein sequence ID" value="MFC4015672.1"/>
    <property type="molecule type" value="Genomic_DNA"/>
</dbReference>